<evidence type="ECO:0000256" key="6">
    <source>
        <dbReference type="ARBA" id="ARBA00040062"/>
    </source>
</evidence>
<keyword evidence="1" id="KW-0378">Hydrolase</keyword>
<keyword evidence="10" id="KW-1185">Reference proteome</keyword>
<organism evidence="9 10">
    <name type="scientific">Defluviicoccus vanus</name>
    <dbReference type="NCBI Taxonomy" id="111831"/>
    <lineage>
        <taxon>Bacteria</taxon>
        <taxon>Pseudomonadati</taxon>
        <taxon>Pseudomonadota</taxon>
        <taxon>Alphaproteobacteria</taxon>
        <taxon>Rhodospirillales</taxon>
        <taxon>Rhodospirillaceae</taxon>
        <taxon>Defluviicoccus</taxon>
    </lineage>
</organism>
<evidence type="ECO:0000256" key="4">
    <source>
        <dbReference type="ARBA" id="ARBA00038381"/>
    </source>
</evidence>
<dbReference type="Proteomes" id="UP000516369">
    <property type="component" value="Chromosome"/>
</dbReference>
<reference evidence="9 10" key="1">
    <citation type="submission" date="2020-05" db="EMBL/GenBank/DDBJ databases">
        <title>Complete closed genome sequence of Defluviicoccus vanus.</title>
        <authorList>
            <person name="Bessarab I."/>
            <person name="Arumugam K."/>
            <person name="Maszenan A.M."/>
            <person name="Seviour R.J."/>
            <person name="Williams R.B."/>
        </authorList>
    </citation>
    <scope>NUCLEOTIDE SEQUENCE [LARGE SCALE GENOMIC DNA]</scope>
    <source>
        <strain evidence="9 10">Ben 114</strain>
    </source>
</reference>
<evidence type="ECO:0000256" key="5">
    <source>
        <dbReference type="ARBA" id="ARBA00038894"/>
    </source>
</evidence>
<sequence>MTTAGTGFKPRNPEFAAFLARYAAAQGYLAMLGVQFAGCAPGQAEYRLRYRPDLGQQNGFFHGGVVGGLAEAVMGAAAATLVAVGVNVVGAEYKVNFLAPAQGAVLIARGSVLKPGRTLIVCRADVFVADEKGEERLVSIAQGSMAPVGERG</sequence>
<name>A0A7H1MXZ2_9PROT</name>
<dbReference type="Gene3D" id="3.10.129.10">
    <property type="entry name" value="Hotdog Thioesterase"/>
    <property type="match status" value="1"/>
</dbReference>
<accession>A0A7H1MXZ2</accession>
<dbReference type="Pfam" id="PF03061">
    <property type="entry name" value="4HBT"/>
    <property type="match status" value="1"/>
</dbReference>
<evidence type="ECO:0000256" key="1">
    <source>
        <dbReference type="ARBA" id="ARBA00022801"/>
    </source>
</evidence>
<dbReference type="GO" id="GO:0047617">
    <property type="term" value="F:fatty acyl-CoA hydrolase activity"/>
    <property type="evidence" value="ECO:0007669"/>
    <property type="project" value="UniProtKB-EC"/>
</dbReference>
<dbReference type="InterPro" id="IPR006683">
    <property type="entry name" value="Thioestr_dom"/>
</dbReference>
<dbReference type="InterPro" id="IPR029069">
    <property type="entry name" value="HotDog_dom_sf"/>
</dbReference>
<dbReference type="KEGG" id="dvn:HQ394_01830"/>
<comment type="catalytic activity">
    <reaction evidence="2">
        <text>a fatty acyl-CoA + H2O = a fatty acid + CoA + H(+)</text>
        <dbReference type="Rhea" id="RHEA:16781"/>
        <dbReference type="ChEBI" id="CHEBI:15377"/>
        <dbReference type="ChEBI" id="CHEBI:15378"/>
        <dbReference type="ChEBI" id="CHEBI:28868"/>
        <dbReference type="ChEBI" id="CHEBI:57287"/>
        <dbReference type="ChEBI" id="CHEBI:77636"/>
        <dbReference type="EC" id="3.1.2.20"/>
    </reaction>
</comment>
<evidence type="ECO:0000313" key="9">
    <source>
        <dbReference type="EMBL" id="QNT68328.1"/>
    </source>
</evidence>
<protein>
    <recommendedName>
        <fullName evidence="6">Medium/long-chain acyl-CoA thioesterase YigI</fullName>
        <ecNumber evidence="5">3.1.2.20</ecNumber>
    </recommendedName>
</protein>
<dbReference type="PANTHER" id="PTHR43240:SF20">
    <property type="entry name" value="MEDIUM_LONG-CHAIN ACYL-COA THIOESTERASE YIGI"/>
    <property type="match status" value="1"/>
</dbReference>
<evidence type="ECO:0000256" key="7">
    <source>
        <dbReference type="ARBA" id="ARBA00048062"/>
    </source>
</evidence>
<evidence type="ECO:0000259" key="8">
    <source>
        <dbReference type="Pfam" id="PF03061"/>
    </source>
</evidence>
<evidence type="ECO:0000256" key="2">
    <source>
        <dbReference type="ARBA" id="ARBA00035880"/>
    </source>
</evidence>
<dbReference type="SUPFAM" id="SSF54637">
    <property type="entry name" value="Thioesterase/thiol ester dehydrase-isomerase"/>
    <property type="match status" value="1"/>
</dbReference>
<dbReference type="PANTHER" id="PTHR43240">
    <property type="entry name" value="1,4-DIHYDROXY-2-NAPHTHOYL-COA THIOESTERASE 1"/>
    <property type="match status" value="1"/>
</dbReference>
<dbReference type="NCBIfam" id="TIGR00369">
    <property type="entry name" value="unchar_dom_1"/>
    <property type="match status" value="1"/>
</dbReference>
<dbReference type="EC" id="3.1.2.20" evidence="5"/>
<dbReference type="RefSeq" id="WP_190261772.1">
    <property type="nucleotide sequence ID" value="NZ_CP053923.1"/>
</dbReference>
<comment type="catalytic activity">
    <reaction evidence="3">
        <text>a long-chain fatty acyl-CoA + H2O = a long-chain fatty acid + CoA + H(+)</text>
        <dbReference type="Rhea" id="RHEA:67680"/>
        <dbReference type="ChEBI" id="CHEBI:15377"/>
        <dbReference type="ChEBI" id="CHEBI:15378"/>
        <dbReference type="ChEBI" id="CHEBI:57287"/>
        <dbReference type="ChEBI" id="CHEBI:57560"/>
        <dbReference type="ChEBI" id="CHEBI:83139"/>
    </reaction>
</comment>
<comment type="catalytic activity">
    <reaction evidence="7">
        <text>a medium-chain fatty acyl-CoA + H2O = a medium-chain fatty acid + CoA + H(+)</text>
        <dbReference type="Rhea" id="RHEA:68184"/>
        <dbReference type="ChEBI" id="CHEBI:15377"/>
        <dbReference type="ChEBI" id="CHEBI:15378"/>
        <dbReference type="ChEBI" id="CHEBI:57287"/>
        <dbReference type="ChEBI" id="CHEBI:59558"/>
        <dbReference type="ChEBI" id="CHEBI:90546"/>
    </reaction>
</comment>
<dbReference type="InterPro" id="IPR003736">
    <property type="entry name" value="PAAI_dom"/>
</dbReference>
<gene>
    <name evidence="9" type="ORF">HQ394_01830</name>
</gene>
<feature type="domain" description="Thioesterase" evidence="8">
    <location>
        <begin position="58"/>
        <end position="132"/>
    </location>
</feature>
<dbReference type="EMBL" id="CP053923">
    <property type="protein sequence ID" value="QNT68328.1"/>
    <property type="molecule type" value="Genomic_DNA"/>
</dbReference>
<dbReference type="AlphaFoldDB" id="A0A7H1MXZ2"/>
<dbReference type="CDD" id="cd03443">
    <property type="entry name" value="PaaI_thioesterase"/>
    <property type="match status" value="1"/>
</dbReference>
<evidence type="ECO:0000256" key="3">
    <source>
        <dbReference type="ARBA" id="ARBA00036002"/>
    </source>
</evidence>
<evidence type="ECO:0000313" key="10">
    <source>
        <dbReference type="Proteomes" id="UP000516369"/>
    </source>
</evidence>
<comment type="similarity">
    <text evidence="4">Belongs to the YigI thioesterase family.</text>
</comment>
<proteinExistence type="inferred from homology"/>